<dbReference type="STRING" id="1150600.ADIARSV_2244"/>
<protein>
    <recommendedName>
        <fullName evidence="4">Carotenoid biosynthesis protein</fullName>
    </recommendedName>
</protein>
<feature type="transmembrane region" description="Helical" evidence="1">
    <location>
        <begin position="45"/>
        <end position="72"/>
    </location>
</feature>
<feature type="transmembrane region" description="Helical" evidence="1">
    <location>
        <begin position="122"/>
        <end position="139"/>
    </location>
</feature>
<evidence type="ECO:0000313" key="3">
    <source>
        <dbReference type="Proteomes" id="UP000014174"/>
    </source>
</evidence>
<dbReference type="PANTHER" id="PTHR39419">
    <property type="entry name" value="SLL0814 PROTEIN"/>
    <property type="match status" value="1"/>
</dbReference>
<sequence>MLLLMMISQPAKNRFFWLFFLQIYVAGFLIELVGTQTGLVFGSYFYGATLGIKVAGTPLMIGVNWILVIYSAGMLLSSLRIRNIYVFLVLGASMVTLLDYLIEPVAIQFDYWSWDPAVIPLQNYVVWFIFSALLLALFYKMDFKKQNSAAVTYFVVQFVFFFVLRVWG</sequence>
<feature type="transmembrane region" description="Helical" evidence="1">
    <location>
        <begin position="84"/>
        <end position="102"/>
    </location>
</feature>
<keyword evidence="1" id="KW-0812">Transmembrane</keyword>
<dbReference type="AlphaFoldDB" id="R9GSI1"/>
<name>R9GSI1_9SPHI</name>
<reference evidence="2 3" key="1">
    <citation type="journal article" date="2013" name="Genome Announc.">
        <title>Draft Genome Sequence of Arcticibacter svalbardensis Strain MN12-7T, a Member of the Family Sphingobacteriaceae Isolated from an Arctic Soil Sample.</title>
        <authorList>
            <person name="Shivaji S."/>
            <person name="Ara S."/>
            <person name="Prasad S."/>
            <person name="Manasa B.P."/>
            <person name="Begum Z."/>
            <person name="Singh A."/>
            <person name="Kumar Pinnaka A."/>
        </authorList>
    </citation>
    <scope>NUCLEOTIDE SEQUENCE [LARGE SCALE GENOMIC DNA]</scope>
    <source>
        <strain evidence="2 3">MN12-7</strain>
    </source>
</reference>
<proteinExistence type="predicted"/>
<keyword evidence="1" id="KW-1133">Transmembrane helix</keyword>
<evidence type="ECO:0008006" key="4">
    <source>
        <dbReference type="Google" id="ProtNLM"/>
    </source>
</evidence>
<dbReference type="eggNOG" id="COG2324">
    <property type="taxonomic scope" value="Bacteria"/>
</dbReference>
<dbReference type="EMBL" id="AQPN01000079">
    <property type="protein sequence ID" value="EOR94646.1"/>
    <property type="molecule type" value="Genomic_DNA"/>
</dbReference>
<dbReference type="InterPro" id="IPR007354">
    <property type="entry name" value="CruF-like"/>
</dbReference>
<dbReference type="Proteomes" id="UP000014174">
    <property type="component" value="Unassembled WGS sequence"/>
</dbReference>
<accession>R9GSI1</accession>
<feature type="transmembrane region" description="Helical" evidence="1">
    <location>
        <begin position="15"/>
        <end position="33"/>
    </location>
</feature>
<keyword evidence="3" id="KW-1185">Reference proteome</keyword>
<keyword evidence="1" id="KW-0472">Membrane</keyword>
<comment type="caution">
    <text evidence="2">The sequence shown here is derived from an EMBL/GenBank/DDBJ whole genome shotgun (WGS) entry which is preliminary data.</text>
</comment>
<evidence type="ECO:0000313" key="2">
    <source>
        <dbReference type="EMBL" id="EOR94646.1"/>
    </source>
</evidence>
<gene>
    <name evidence="2" type="ORF">ADIARSV_2244</name>
</gene>
<dbReference type="Pfam" id="PF04240">
    <property type="entry name" value="Caroten_synth"/>
    <property type="match status" value="1"/>
</dbReference>
<dbReference type="PANTHER" id="PTHR39419:SF1">
    <property type="entry name" value="SLL0814 PROTEIN"/>
    <property type="match status" value="1"/>
</dbReference>
<feature type="transmembrane region" description="Helical" evidence="1">
    <location>
        <begin position="151"/>
        <end position="167"/>
    </location>
</feature>
<evidence type="ECO:0000256" key="1">
    <source>
        <dbReference type="SAM" id="Phobius"/>
    </source>
</evidence>
<organism evidence="2 3">
    <name type="scientific">Arcticibacter svalbardensis MN12-7</name>
    <dbReference type="NCBI Taxonomy" id="1150600"/>
    <lineage>
        <taxon>Bacteria</taxon>
        <taxon>Pseudomonadati</taxon>
        <taxon>Bacteroidota</taxon>
        <taxon>Sphingobacteriia</taxon>
        <taxon>Sphingobacteriales</taxon>
        <taxon>Sphingobacteriaceae</taxon>
        <taxon>Arcticibacter</taxon>
    </lineage>
</organism>